<dbReference type="InterPro" id="IPR017896">
    <property type="entry name" value="4Fe4S_Fe-S-bd"/>
</dbReference>
<evidence type="ECO:0000259" key="5">
    <source>
        <dbReference type="PROSITE" id="PS51379"/>
    </source>
</evidence>
<name>A0A9D2IHE4_9FIRM</name>
<feature type="domain" description="4Fe-4S ferredoxin-type" evidence="5">
    <location>
        <begin position="279"/>
        <end position="309"/>
    </location>
</feature>
<gene>
    <name evidence="6" type="ORF">IAA08_10995</name>
</gene>
<accession>A0A9D2IHE4</accession>
<keyword evidence="1" id="KW-0004">4Fe-4S</keyword>
<dbReference type="Pfam" id="PF00037">
    <property type="entry name" value="Fer4"/>
    <property type="match status" value="1"/>
</dbReference>
<keyword evidence="3" id="KW-0408">Iron</keyword>
<protein>
    <submittedName>
        <fullName evidence="6">4Fe-4S binding protein</fullName>
    </submittedName>
</protein>
<dbReference type="SUPFAM" id="SSF54862">
    <property type="entry name" value="4Fe-4S ferredoxins"/>
    <property type="match status" value="1"/>
</dbReference>
<dbReference type="Gene3D" id="3.30.70.20">
    <property type="match status" value="1"/>
</dbReference>
<dbReference type="InterPro" id="IPR017900">
    <property type="entry name" value="4Fe4S_Fe_S_CS"/>
</dbReference>
<feature type="domain" description="4Fe-4S ferredoxin-type" evidence="5">
    <location>
        <begin position="251"/>
        <end position="276"/>
    </location>
</feature>
<evidence type="ECO:0000256" key="4">
    <source>
        <dbReference type="ARBA" id="ARBA00023014"/>
    </source>
</evidence>
<dbReference type="GO" id="GO:0051539">
    <property type="term" value="F:4 iron, 4 sulfur cluster binding"/>
    <property type="evidence" value="ECO:0007669"/>
    <property type="project" value="UniProtKB-KW"/>
</dbReference>
<reference evidence="6" key="2">
    <citation type="submission" date="2021-04" db="EMBL/GenBank/DDBJ databases">
        <authorList>
            <person name="Gilroy R."/>
        </authorList>
    </citation>
    <scope>NUCLEOTIDE SEQUENCE</scope>
    <source>
        <strain evidence="6">CHK192-9172</strain>
    </source>
</reference>
<dbReference type="PANTHER" id="PTHR43687">
    <property type="entry name" value="ADENYLYLSULFATE REDUCTASE, BETA SUBUNIT"/>
    <property type="match status" value="1"/>
</dbReference>
<dbReference type="PANTHER" id="PTHR43687:SF1">
    <property type="entry name" value="FERREDOXIN III"/>
    <property type="match status" value="1"/>
</dbReference>
<evidence type="ECO:0000256" key="1">
    <source>
        <dbReference type="ARBA" id="ARBA00022485"/>
    </source>
</evidence>
<keyword evidence="4" id="KW-0411">Iron-sulfur</keyword>
<dbReference type="PROSITE" id="PS51379">
    <property type="entry name" value="4FE4S_FER_2"/>
    <property type="match status" value="2"/>
</dbReference>
<evidence type="ECO:0000313" key="6">
    <source>
        <dbReference type="EMBL" id="HIZ08443.1"/>
    </source>
</evidence>
<comment type="caution">
    <text evidence="6">The sequence shown here is derived from an EMBL/GenBank/DDBJ whole genome shotgun (WGS) entry which is preliminary data.</text>
</comment>
<dbReference type="GO" id="GO:0046872">
    <property type="term" value="F:metal ion binding"/>
    <property type="evidence" value="ECO:0007669"/>
    <property type="project" value="UniProtKB-KW"/>
</dbReference>
<dbReference type="InterPro" id="IPR050572">
    <property type="entry name" value="Fe-S_Ferredoxin"/>
</dbReference>
<reference evidence="6" key="1">
    <citation type="journal article" date="2021" name="PeerJ">
        <title>Extensive microbial diversity within the chicken gut microbiome revealed by metagenomics and culture.</title>
        <authorList>
            <person name="Gilroy R."/>
            <person name="Ravi A."/>
            <person name="Getino M."/>
            <person name="Pursley I."/>
            <person name="Horton D.L."/>
            <person name="Alikhan N.F."/>
            <person name="Baker D."/>
            <person name="Gharbi K."/>
            <person name="Hall N."/>
            <person name="Watson M."/>
            <person name="Adriaenssens E.M."/>
            <person name="Foster-Nyarko E."/>
            <person name="Jarju S."/>
            <person name="Secka A."/>
            <person name="Antonio M."/>
            <person name="Oren A."/>
            <person name="Chaudhuri R.R."/>
            <person name="La Ragione R."/>
            <person name="Hildebrand F."/>
            <person name="Pallen M.J."/>
        </authorList>
    </citation>
    <scope>NUCLEOTIDE SEQUENCE</scope>
    <source>
        <strain evidence="6">CHK192-9172</strain>
    </source>
</reference>
<evidence type="ECO:0000256" key="2">
    <source>
        <dbReference type="ARBA" id="ARBA00022723"/>
    </source>
</evidence>
<evidence type="ECO:0000256" key="3">
    <source>
        <dbReference type="ARBA" id="ARBA00023004"/>
    </source>
</evidence>
<organism evidence="6 7">
    <name type="scientific">Candidatus Eubacterium avistercoris</name>
    <dbReference type="NCBI Taxonomy" id="2838567"/>
    <lineage>
        <taxon>Bacteria</taxon>
        <taxon>Bacillati</taxon>
        <taxon>Bacillota</taxon>
        <taxon>Clostridia</taxon>
        <taxon>Eubacteriales</taxon>
        <taxon>Eubacteriaceae</taxon>
        <taxon>Eubacterium</taxon>
    </lineage>
</organism>
<evidence type="ECO:0000313" key="7">
    <source>
        <dbReference type="Proteomes" id="UP000824024"/>
    </source>
</evidence>
<dbReference type="EMBL" id="DXCH01000293">
    <property type="protein sequence ID" value="HIZ08443.1"/>
    <property type="molecule type" value="Genomic_DNA"/>
</dbReference>
<dbReference type="PROSITE" id="PS00198">
    <property type="entry name" value="4FE4S_FER_1"/>
    <property type="match status" value="1"/>
</dbReference>
<keyword evidence="2" id="KW-0479">Metal-binding</keyword>
<dbReference type="Proteomes" id="UP000824024">
    <property type="component" value="Unassembled WGS sequence"/>
</dbReference>
<proteinExistence type="predicted"/>
<sequence length="311" mass="35455">MEKETLIRKFQVPEEGIPVLDVMLTPLEQRLILAYPEGKDLEKEEVEKLLDRIGCKEDPEQQHREILVDRLFSRGILSKASDGKRYCLGSFYGRLDIFATDETENYDSLPRERKEQLDRWYFLAYVDSLGDSPRPTEDQVLPLDEVLEFIDSREDTPYLASCDCRRLIQNCGQPVETCITYRTAPNSFVKRGLAKAITKEEAKEIVRMADKKGLIHTINPGGICSCCTDCCYLFRAAGYRHSLGTWPRVSYQVEFDSEKCINCKLCRKRCKFSVFSQTGPIRLEDVSRCQGCGLCVTACPSGALTLRKGRS</sequence>
<dbReference type="AlphaFoldDB" id="A0A9D2IHE4"/>